<keyword evidence="5" id="KW-0963">Cytoplasm</keyword>
<name>A0A1R3HAL2_COCAP</name>
<keyword evidence="8 13" id="KW-0012">Acyltransferase</keyword>
<dbReference type="PANTHER" id="PTHR12046">
    <property type="entry name" value="HISTONE ACETYLTRANSFERASE TYPE B CATALYTIC SUBUNIT"/>
    <property type="match status" value="1"/>
</dbReference>
<evidence type="ECO:0000256" key="9">
    <source>
        <dbReference type="ARBA" id="ARBA00048017"/>
    </source>
</evidence>
<protein>
    <recommendedName>
        <fullName evidence="4">histone acetyltransferase</fullName>
        <ecNumber evidence="4">2.3.1.48</ecNumber>
    </recommendedName>
</protein>
<feature type="domain" description="N-acetyltransferase" evidence="11">
    <location>
        <begin position="232"/>
        <end position="289"/>
    </location>
</feature>
<dbReference type="Gramene" id="OMO67340">
    <property type="protein sequence ID" value="OMO67340"/>
    <property type="gene ID" value="CCACVL1_20592"/>
</dbReference>
<evidence type="ECO:0000256" key="10">
    <source>
        <dbReference type="SAM" id="MobiDB-lite"/>
    </source>
</evidence>
<keyword evidence="6 13" id="KW-0808">Transferase</keyword>
<dbReference type="SUPFAM" id="SSF55729">
    <property type="entry name" value="Acyl-CoA N-acyltransferases (Nat)"/>
    <property type="match status" value="1"/>
</dbReference>
<gene>
    <name evidence="13" type="ORF">CCACVL1_20592</name>
</gene>
<feature type="region of interest" description="Disordered" evidence="10">
    <location>
        <begin position="1"/>
        <end position="20"/>
    </location>
</feature>
<dbReference type="Pfam" id="PF00583">
    <property type="entry name" value="Acetyltransf_1"/>
    <property type="match status" value="1"/>
</dbReference>
<sequence length="468" mass="52786">MGQKQQQPNADPLPDPKKRRRVGFSKIDAGVEANDCIKIYLVSRKEEVRTSDGLCITPVDLNQFFEEDGKIYGYEGLKITIWVSSISFHAHADITFEGTSDGGKGITDLKSSLEKIFGETLLENRDDFLQTFSTEKNFISSAVTNGEKLQNKALNGHISPIYSNSEAASSDLEVVRLVIGNLASGHLYSRLVPLVLLLVDGCSPIDVTDPSWELYLLIQKKVDQPENTQHLLLGFTAVYRFYRYPDGSRLRLSQILVLPPYQHKGYGSYLVEVLSNVAISENVYDLTVEEPLDYFQHVRTCYDVKRLLAFDPAQSAVKSAVLRLKGGKLSKKTHVPRFLPPLDVVEDVRRTLKINKKQFLQCWEILIYIGLDPVEKHMEDYVTIISNRVKADILGKDSETAGKQVIDVPSSYNEEISFVMFRSQNNEVGGVQMDEDQAKTQGEQLKQLVDERIEEIKLVAQKVSQKHV</sequence>
<dbReference type="Gene3D" id="3.40.630.30">
    <property type="match status" value="1"/>
</dbReference>
<organism evidence="13 14">
    <name type="scientific">Corchorus capsularis</name>
    <name type="common">Jute</name>
    <dbReference type="NCBI Taxonomy" id="210143"/>
    <lineage>
        <taxon>Eukaryota</taxon>
        <taxon>Viridiplantae</taxon>
        <taxon>Streptophyta</taxon>
        <taxon>Embryophyta</taxon>
        <taxon>Tracheophyta</taxon>
        <taxon>Spermatophyta</taxon>
        <taxon>Magnoliopsida</taxon>
        <taxon>eudicotyledons</taxon>
        <taxon>Gunneridae</taxon>
        <taxon>Pentapetalae</taxon>
        <taxon>rosids</taxon>
        <taxon>malvids</taxon>
        <taxon>Malvales</taxon>
        <taxon>Malvaceae</taxon>
        <taxon>Grewioideae</taxon>
        <taxon>Apeibeae</taxon>
        <taxon>Corchorus</taxon>
    </lineage>
</organism>
<evidence type="ECO:0000256" key="1">
    <source>
        <dbReference type="ARBA" id="ARBA00004123"/>
    </source>
</evidence>
<dbReference type="OMA" id="FAHIVEM"/>
<accession>A0A1R3HAL2</accession>
<evidence type="ECO:0000256" key="2">
    <source>
        <dbReference type="ARBA" id="ARBA00004496"/>
    </source>
</evidence>
<dbReference type="GO" id="GO:0005634">
    <property type="term" value="C:nucleus"/>
    <property type="evidence" value="ECO:0007669"/>
    <property type="project" value="UniProtKB-SubCell"/>
</dbReference>
<dbReference type="STRING" id="210143.A0A1R3HAL2"/>
<proteinExistence type="inferred from homology"/>
<evidence type="ECO:0000256" key="8">
    <source>
        <dbReference type="ARBA" id="ARBA00023315"/>
    </source>
</evidence>
<dbReference type="OrthoDB" id="10253098at2759"/>
<dbReference type="GO" id="GO:0000781">
    <property type="term" value="C:chromosome, telomeric region"/>
    <property type="evidence" value="ECO:0007669"/>
    <property type="project" value="GOC"/>
</dbReference>
<dbReference type="InterPro" id="IPR019467">
    <property type="entry name" value="Hat1_N"/>
</dbReference>
<evidence type="ECO:0000256" key="5">
    <source>
        <dbReference type="ARBA" id="ARBA00022490"/>
    </source>
</evidence>
<evidence type="ECO:0000259" key="11">
    <source>
        <dbReference type="Pfam" id="PF00583"/>
    </source>
</evidence>
<keyword evidence="7" id="KW-0539">Nucleus</keyword>
<dbReference type="AlphaFoldDB" id="A0A1R3HAL2"/>
<reference evidence="13 14" key="1">
    <citation type="submission" date="2013-09" db="EMBL/GenBank/DDBJ databases">
        <title>Corchorus capsularis genome sequencing.</title>
        <authorList>
            <person name="Alam M."/>
            <person name="Haque M.S."/>
            <person name="Islam M.S."/>
            <person name="Emdad E.M."/>
            <person name="Islam M.M."/>
            <person name="Ahmed B."/>
            <person name="Halim A."/>
            <person name="Hossen Q.M.M."/>
            <person name="Hossain M.Z."/>
            <person name="Ahmed R."/>
            <person name="Khan M.M."/>
            <person name="Islam R."/>
            <person name="Rashid M.M."/>
            <person name="Khan S.A."/>
            <person name="Rahman M.S."/>
            <person name="Alam M."/>
        </authorList>
    </citation>
    <scope>NUCLEOTIDE SEQUENCE [LARGE SCALE GENOMIC DNA]</scope>
    <source>
        <strain evidence="14">cv. CVL-1</strain>
        <tissue evidence="13">Whole seedling</tissue>
    </source>
</reference>
<evidence type="ECO:0000259" key="12">
    <source>
        <dbReference type="Pfam" id="PF10394"/>
    </source>
</evidence>
<comment type="subcellular location">
    <subcellularLocation>
        <location evidence="2">Cytoplasm</location>
    </subcellularLocation>
    <subcellularLocation>
        <location evidence="1">Nucleus</location>
    </subcellularLocation>
</comment>
<dbReference type="Proteomes" id="UP000188268">
    <property type="component" value="Unassembled WGS sequence"/>
</dbReference>
<dbReference type="Pfam" id="PF10394">
    <property type="entry name" value="Hat1_N"/>
    <property type="match status" value="1"/>
</dbReference>
<dbReference type="EC" id="2.3.1.48" evidence="4"/>
<dbReference type="InterPro" id="IPR000182">
    <property type="entry name" value="GNAT_dom"/>
</dbReference>
<dbReference type="CDD" id="cd04301">
    <property type="entry name" value="NAT_SF"/>
    <property type="match status" value="1"/>
</dbReference>
<evidence type="ECO:0000256" key="6">
    <source>
        <dbReference type="ARBA" id="ARBA00022679"/>
    </source>
</evidence>
<dbReference type="InterPro" id="IPR037113">
    <property type="entry name" value="Hat1_N_sf"/>
</dbReference>
<dbReference type="Gene3D" id="3.90.360.10">
    <property type="entry name" value="Histone acetyl transferase 1 (HAT1), N-terminal domain"/>
    <property type="match status" value="1"/>
</dbReference>
<dbReference type="GO" id="GO:0005737">
    <property type="term" value="C:cytoplasm"/>
    <property type="evidence" value="ECO:0007669"/>
    <property type="project" value="UniProtKB-SubCell"/>
</dbReference>
<evidence type="ECO:0000256" key="4">
    <source>
        <dbReference type="ARBA" id="ARBA00013184"/>
    </source>
</evidence>
<comment type="caution">
    <text evidence="13">The sequence shown here is derived from an EMBL/GenBank/DDBJ whole genome shotgun (WGS) entry which is preliminary data.</text>
</comment>
<evidence type="ECO:0000313" key="13">
    <source>
        <dbReference type="EMBL" id="OMO67340.1"/>
    </source>
</evidence>
<dbReference type="FunFam" id="3.40.630.30:FF:000077">
    <property type="entry name" value="Histone acetyltransferase type B catalytic subunit"/>
    <property type="match status" value="1"/>
</dbReference>
<comment type="catalytic activity">
    <reaction evidence="9">
        <text>L-lysyl-[protein] + acetyl-CoA = N(6)-acetyl-L-lysyl-[protein] + CoA + H(+)</text>
        <dbReference type="Rhea" id="RHEA:45948"/>
        <dbReference type="Rhea" id="RHEA-COMP:9752"/>
        <dbReference type="Rhea" id="RHEA-COMP:10731"/>
        <dbReference type="ChEBI" id="CHEBI:15378"/>
        <dbReference type="ChEBI" id="CHEBI:29969"/>
        <dbReference type="ChEBI" id="CHEBI:57287"/>
        <dbReference type="ChEBI" id="CHEBI:57288"/>
        <dbReference type="ChEBI" id="CHEBI:61930"/>
        <dbReference type="EC" id="2.3.1.48"/>
    </reaction>
</comment>
<dbReference type="InterPro" id="IPR017380">
    <property type="entry name" value="Hist_AcTrfase_B-typ_cat-su"/>
</dbReference>
<evidence type="ECO:0000256" key="7">
    <source>
        <dbReference type="ARBA" id="ARBA00023242"/>
    </source>
</evidence>
<dbReference type="InterPro" id="IPR016181">
    <property type="entry name" value="Acyl_CoA_acyltransferase"/>
</dbReference>
<comment type="similarity">
    <text evidence="3">Belongs to the HAT1 family.</text>
</comment>
<dbReference type="GO" id="GO:0031509">
    <property type="term" value="P:subtelomeric heterochromatin formation"/>
    <property type="evidence" value="ECO:0007669"/>
    <property type="project" value="InterPro"/>
</dbReference>
<dbReference type="GO" id="GO:0010485">
    <property type="term" value="F:histone H4 acetyltransferase activity"/>
    <property type="evidence" value="ECO:0007669"/>
    <property type="project" value="EnsemblPlants"/>
</dbReference>
<dbReference type="FunFam" id="3.90.360.10:FF:000002">
    <property type="entry name" value="Histone acetyltransferase type B catalytic subunit"/>
    <property type="match status" value="1"/>
</dbReference>
<evidence type="ECO:0000313" key="14">
    <source>
        <dbReference type="Proteomes" id="UP000188268"/>
    </source>
</evidence>
<evidence type="ECO:0000256" key="3">
    <source>
        <dbReference type="ARBA" id="ARBA00010543"/>
    </source>
</evidence>
<dbReference type="EMBL" id="AWWV01012424">
    <property type="protein sequence ID" value="OMO67340.1"/>
    <property type="molecule type" value="Genomic_DNA"/>
</dbReference>
<keyword evidence="14" id="KW-1185">Reference proteome</keyword>
<feature type="domain" description="Histone acetyl transferase HAT1 N-terminal" evidence="12">
    <location>
        <begin position="31"/>
        <end position="200"/>
    </location>
</feature>